<comment type="caution">
    <text evidence="7">The sequence shown here is derived from an EMBL/GenBank/DDBJ whole genome shotgun (WGS) entry which is preliminary data.</text>
</comment>
<dbReference type="PANTHER" id="PTHR30086:SF20">
    <property type="entry name" value="ARGININE EXPORTER PROTEIN ARGO-RELATED"/>
    <property type="match status" value="1"/>
</dbReference>
<keyword evidence="2" id="KW-1003">Cell membrane</keyword>
<feature type="transmembrane region" description="Helical" evidence="6">
    <location>
        <begin position="175"/>
        <end position="193"/>
    </location>
</feature>
<keyword evidence="8" id="KW-1185">Reference proteome</keyword>
<dbReference type="AlphaFoldDB" id="A0A917BZ56"/>
<evidence type="ECO:0000313" key="7">
    <source>
        <dbReference type="EMBL" id="GGF60403.1"/>
    </source>
</evidence>
<dbReference type="Pfam" id="PF01810">
    <property type="entry name" value="LysE"/>
    <property type="match status" value="1"/>
</dbReference>
<dbReference type="EMBL" id="BMHV01000007">
    <property type="protein sequence ID" value="GGF60403.1"/>
    <property type="molecule type" value="Genomic_DNA"/>
</dbReference>
<keyword evidence="3 6" id="KW-0812">Transmembrane</keyword>
<dbReference type="PANTHER" id="PTHR30086">
    <property type="entry name" value="ARGININE EXPORTER PROTEIN ARGO"/>
    <property type="match status" value="1"/>
</dbReference>
<comment type="subcellular location">
    <subcellularLocation>
        <location evidence="1">Cell membrane</location>
        <topology evidence="1">Multi-pass membrane protein</topology>
    </subcellularLocation>
</comment>
<sequence length="195" mass="20992">MTLFLAMASFAMVLSISPGPVNMVTLVSGVNNGVIRTLPFVTGACVGFTALLYITGVGVGALLQNYPYVMDVLHFGGTAFIFYIGVRIALAKGILEKSQARLPKFHEGFLLQWLNPKAWIACLSGVGAFASGENEANLMIFCVLYFLICSVGVGFWAVLGAGAQHFLDDAKRLQIFNRTMGVILCGVAAYLFFDM</sequence>
<evidence type="ECO:0000256" key="4">
    <source>
        <dbReference type="ARBA" id="ARBA00022989"/>
    </source>
</evidence>
<keyword evidence="4 6" id="KW-1133">Transmembrane helix</keyword>
<feature type="transmembrane region" description="Helical" evidence="6">
    <location>
        <begin position="39"/>
        <end position="63"/>
    </location>
</feature>
<dbReference type="Proteomes" id="UP000632498">
    <property type="component" value="Unassembled WGS sequence"/>
</dbReference>
<feature type="transmembrane region" description="Helical" evidence="6">
    <location>
        <begin position="75"/>
        <end position="95"/>
    </location>
</feature>
<evidence type="ECO:0000256" key="1">
    <source>
        <dbReference type="ARBA" id="ARBA00004651"/>
    </source>
</evidence>
<evidence type="ECO:0000256" key="3">
    <source>
        <dbReference type="ARBA" id="ARBA00022692"/>
    </source>
</evidence>
<evidence type="ECO:0000256" key="5">
    <source>
        <dbReference type="ARBA" id="ARBA00023136"/>
    </source>
</evidence>
<keyword evidence="5 6" id="KW-0472">Membrane</keyword>
<name>A0A917BZ56_9PROT</name>
<feature type="transmembrane region" description="Helical" evidence="6">
    <location>
        <begin position="138"/>
        <end position="163"/>
    </location>
</feature>
<dbReference type="GO" id="GO:0015171">
    <property type="term" value="F:amino acid transmembrane transporter activity"/>
    <property type="evidence" value="ECO:0007669"/>
    <property type="project" value="TreeGrafter"/>
</dbReference>
<evidence type="ECO:0008006" key="9">
    <source>
        <dbReference type="Google" id="ProtNLM"/>
    </source>
</evidence>
<gene>
    <name evidence="7" type="ORF">GCM10011332_12660</name>
</gene>
<evidence type="ECO:0000256" key="2">
    <source>
        <dbReference type="ARBA" id="ARBA00022475"/>
    </source>
</evidence>
<dbReference type="InterPro" id="IPR001123">
    <property type="entry name" value="LeuE-type"/>
</dbReference>
<reference evidence="7" key="2">
    <citation type="submission" date="2020-09" db="EMBL/GenBank/DDBJ databases">
        <authorList>
            <person name="Sun Q."/>
            <person name="Zhou Y."/>
        </authorList>
    </citation>
    <scope>NUCLEOTIDE SEQUENCE</scope>
    <source>
        <strain evidence="7">CGMCC 1.15254</strain>
    </source>
</reference>
<dbReference type="GO" id="GO:0033228">
    <property type="term" value="P:cysteine export across plasma membrane"/>
    <property type="evidence" value="ECO:0007669"/>
    <property type="project" value="TreeGrafter"/>
</dbReference>
<organism evidence="7 8">
    <name type="scientific">Terasakiella brassicae</name>
    <dbReference type="NCBI Taxonomy" id="1634917"/>
    <lineage>
        <taxon>Bacteria</taxon>
        <taxon>Pseudomonadati</taxon>
        <taxon>Pseudomonadota</taxon>
        <taxon>Alphaproteobacteria</taxon>
        <taxon>Rhodospirillales</taxon>
        <taxon>Terasakiellaceae</taxon>
        <taxon>Terasakiella</taxon>
    </lineage>
</organism>
<protein>
    <recommendedName>
        <fullName evidence="9">Lysine transporter LysE</fullName>
    </recommendedName>
</protein>
<evidence type="ECO:0000313" key="8">
    <source>
        <dbReference type="Proteomes" id="UP000632498"/>
    </source>
</evidence>
<reference evidence="7" key="1">
    <citation type="journal article" date="2014" name="Int. J. Syst. Evol. Microbiol.">
        <title>Complete genome sequence of Corynebacterium casei LMG S-19264T (=DSM 44701T), isolated from a smear-ripened cheese.</title>
        <authorList>
            <consortium name="US DOE Joint Genome Institute (JGI-PGF)"/>
            <person name="Walter F."/>
            <person name="Albersmeier A."/>
            <person name="Kalinowski J."/>
            <person name="Ruckert C."/>
        </authorList>
    </citation>
    <scope>NUCLEOTIDE SEQUENCE</scope>
    <source>
        <strain evidence="7">CGMCC 1.15254</strain>
    </source>
</reference>
<evidence type="ECO:0000256" key="6">
    <source>
        <dbReference type="SAM" id="Phobius"/>
    </source>
</evidence>
<dbReference type="RefSeq" id="WP_188662921.1">
    <property type="nucleotide sequence ID" value="NZ_BMHV01000007.1"/>
</dbReference>
<dbReference type="GO" id="GO:0005886">
    <property type="term" value="C:plasma membrane"/>
    <property type="evidence" value="ECO:0007669"/>
    <property type="project" value="UniProtKB-SubCell"/>
</dbReference>
<accession>A0A917BZ56</accession>
<proteinExistence type="predicted"/>